<dbReference type="AlphaFoldDB" id="A0A482EVH5"/>
<feature type="transmembrane region" description="Helical" evidence="1">
    <location>
        <begin position="34"/>
        <end position="51"/>
    </location>
</feature>
<organism evidence="2">
    <name type="scientific">Salmonella sp</name>
    <dbReference type="NCBI Taxonomy" id="599"/>
    <lineage>
        <taxon>Bacteria</taxon>
        <taxon>Pseudomonadati</taxon>
        <taxon>Pseudomonadota</taxon>
        <taxon>Gammaproteobacteria</taxon>
        <taxon>Enterobacterales</taxon>
        <taxon>Enterobacteriaceae</taxon>
        <taxon>Salmonella</taxon>
    </lineage>
</organism>
<feature type="transmembrane region" description="Helical" evidence="1">
    <location>
        <begin position="63"/>
        <end position="82"/>
    </location>
</feature>
<feature type="transmembrane region" description="Helical" evidence="1">
    <location>
        <begin position="88"/>
        <end position="112"/>
    </location>
</feature>
<reference evidence="2" key="1">
    <citation type="submission" date="2019-01" db="EMBL/GenBank/DDBJ databases">
        <title>Salmonella strain 1423 plasmid sequences.</title>
        <authorList>
            <person name="Chen K."/>
            <person name="Chen S."/>
        </authorList>
    </citation>
    <scope>NUCLEOTIDE SEQUENCE</scope>
    <source>
        <strain evidence="2">Sa1423</strain>
        <plasmid evidence="2">pSa1423-90k</plasmid>
    </source>
</reference>
<geneLocation type="plasmid" evidence="2">
    <name>pSa1423-90k</name>
</geneLocation>
<evidence type="ECO:0000313" key="2">
    <source>
        <dbReference type="EMBL" id="QBM91412.1"/>
    </source>
</evidence>
<accession>A0A482EVH5</accession>
<gene>
    <name evidence="2" type="ORF">NNIBIDOC_00082</name>
</gene>
<dbReference type="RefSeq" id="WP_412178169.1">
    <property type="nucleotide sequence ID" value="NZ_MK356557.1"/>
</dbReference>
<keyword evidence="1" id="KW-1133">Transmembrane helix</keyword>
<keyword evidence="2" id="KW-0614">Plasmid</keyword>
<name>A0A482EVH5_SALSP</name>
<protein>
    <submittedName>
        <fullName evidence="2">Uncharacterized protein</fullName>
    </submittedName>
</protein>
<dbReference type="EMBL" id="MK356557">
    <property type="protein sequence ID" value="QBM91412.1"/>
    <property type="molecule type" value="Genomic_DNA"/>
</dbReference>
<keyword evidence="1" id="KW-0812">Transmembrane</keyword>
<sequence length="116" mass="13018">MVGRSTDSGLHWRSSAVEHPSFQADVRVFLAERIPHYSSAVHIVFVFQFLLPIFRRCGFFSSLAAAGVELVEGALPFVPLFANVSILYFLSLFLPFCFCMMAVSLSMIFSMIDQMV</sequence>
<evidence type="ECO:0000256" key="1">
    <source>
        <dbReference type="SAM" id="Phobius"/>
    </source>
</evidence>
<proteinExistence type="predicted"/>
<keyword evidence="1" id="KW-0472">Membrane</keyword>